<organism evidence="2 3">
    <name type="scientific">Streptomyces omiyaensis</name>
    <dbReference type="NCBI Taxonomy" id="68247"/>
    <lineage>
        <taxon>Bacteria</taxon>
        <taxon>Bacillati</taxon>
        <taxon>Actinomycetota</taxon>
        <taxon>Actinomycetes</taxon>
        <taxon>Kitasatosporales</taxon>
        <taxon>Streptomycetaceae</taxon>
        <taxon>Streptomyces</taxon>
    </lineage>
</organism>
<evidence type="ECO:0000256" key="1">
    <source>
        <dbReference type="SAM" id="MobiDB-lite"/>
    </source>
</evidence>
<dbReference type="EMBL" id="JBICZW010000011">
    <property type="protein sequence ID" value="MFG3191223.1"/>
    <property type="molecule type" value="Genomic_DNA"/>
</dbReference>
<accession>A0ABW7BZ04</accession>
<keyword evidence="3" id="KW-1185">Reference proteome</keyword>
<protein>
    <submittedName>
        <fullName evidence="2">Uncharacterized protein</fullName>
    </submittedName>
</protein>
<sequence length="74" mass="7962">MTDDAPDWETALLSGGPADGVSVRVQGRPGLVQVTYPCEVDEPRGGMRATAVYVYRREGRPPGPLRYGYDPAAP</sequence>
<comment type="caution">
    <text evidence="2">The sequence shown here is derived from an EMBL/GenBank/DDBJ whole genome shotgun (WGS) entry which is preliminary data.</text>
</comment>
<name>A0ABW7BZ04_9ACTN</name>
<reference evidence="2 3" key="1">
    <citation type="submission" date="2024-10" db="EMBL/GenBank/DDBJ databases">
        <title>The Natural Products Discovery Center: Release of the First 8490 Sequenced Strains for Exploring Actinobacteria Biosynthetic Diversity.</title>
        <authorList>
            <person name="Kalkreuter E."/>
            <person name="Kautsar S.A."/>
            <person name="Yang D."/>
            <person name="Bader C.D."/>
            <person name="Teijaro C.N."/>
            <person name="Fluegel L."/>
            <person name="Davis C.M."/>
            <person name="Simpson J.R."/>
            <person name="Lauterbach L."/>
            <person name="Steele A.D."/>
            <person name="Gui C."/>
            <person name="Meng S."/>
            <person name="Li G."/>
            <person name="Viehrig K."/>
            <person name="Ye F."/>
            <person name="Su P."/>
            <person name="Kiefer A.F."/>
            <person name="Nichols A."/>
            <person name="Cepeda A.J."/>
            <person name="Yan W."/>
            <person name="Fan B."/>
            <person name="Jiang Y."/>
            <person name="Adhikari A."/>
            <person name="Zheng C.-J."/>
            <person name="Schuster L."/>
            <person name="Cowan T.M."/>
            <person name="Smanski M.J."/>
            <person name="Chevrette M.G."/>
            <person name="De Carvalho L.P.S."/>
            <person name="Shen B."/>
        </authorList>
    </citation>
    <scope>NUCLEOTIDE SEQUENCE [LARGE SCALE GENOMIC DNA]</scope>
    <source>
        <strain evidence="2 3">NPDC048229</strain>
    </source>
</reference>
<dbReference type="RefSeq" id="WP_189850086.1">
    <property type="nucleotide sequence ID" value="NZ_BMVV01000009.1"/>
</dbReference>
<feature type="region of interest" description="Disordered" evidence="1">
    <location>
        <begin position="1"/>
        <end position="21"/>
    </location>
</feature>
<dbReference type="Proteomes" id="UP001604282">
    <property type="component" value="Unassembled WGS sequence"/>
</dbReference>
<gene>
    <name evidence="2" type="ORF">ACGFYS_20050</name>
</gene>
<evidence type="ECO:0000313" key="2">
    <source>
        <dbReference type="EMBL" id="MFG3191223.1"/>
    </source>
</evidence>
<proteinExistence type="predicted"/>
<evidence type="ECO:0000313" key="3">
    <source>
        <dbReference type="Proteomes" id="UP001604282"/>
    </source>
</evidence>